<evidence type="ECO:0000256" key="4">
    <source>
        <dbReference type="SAM" id="Phobius"/>
    </source>
</evidence>
<keyword evidence="1" id="KW-0808">Transferase</keyword>
<evidence type="ECO:0000256" key="1">
    <source>
        <dbReference type="ARBA" id="ARBA00022603"/>
    </source>
</evidence>
<keyword evidence="4" id="KW-0472">Membrane</keyword>
<reference evidence="5" key="3">
    <citation type="submission" date="2025-09" db="UniProtKB">
        <authorList>
            <consortium name="Ensembl"/>
        </authorList>
    </citation>
    <scope>IDENTIFICATION</scope>
</reference>
<evidence type="ECO:0000313" key="5">
    <source>
        <dbReference type="Ensembl" id="ENSSFOP00015011479.2"/>
    </source>
</evidence>
<dbReference type="Ensembl" id="ENSSFOT00015011629.2">
    <property type="protein sequence ID" value="ENSSFOP00015011479.2"/>
    <property type="gene ID" value="ENSSFOG00015007422.2"/>
</dbReference>
<feature type="transmembrane region" description="Helical" evidence="4">
    <location>
        <begin position="116"/>
        <end position="138"/>
    </location>
</feature>
<keyword evidence="4" id="KW-1133">Transmembrane helix</keyword>
<dbReference type="PANTHER" id="PTHR14614:SF13">
    <property type="entry name" value="PROTEIN-LYSINE METHYLTRANSFERASE METTL21C"/>
    <property type="match status" value="1"/>
</dbReference>
<dbReference type="InterPro" id="IPR019410">
    <property type="entry name" value="Methyltransf_16"/>
</dbReference>
<dbReference type="Gene3D" id="3.40.50.150">
    <property type="entry name" value="Vaccinia Virus protein VP39"/>
    <property type="match status" value="1"/>
</dbReference>
<accession>A0A8C9R5N1</accession>
<evidence type="ECO:0000313" key="6">
    <source>
        <dbReference type="Proteomes" id="UP000694397"/>
    </source>
</evidence>
<dbReference type="GO" id="GO:0032259">
    <property type="term" value="P:methylation"/>
    <property type="evidence" value="ECO:0007669"/>
    <property type="project" value="UniProtKB-KW"/>
</dbReference>
<dbReference type="Proteomes" id="UP000694397">
    <property type="component" value="Chromosome 12"/>
</dbReference>
<feature type="region of interest" description="Disordered" evidence="3">
    <location>
        <begin position="1"/>
        <end position="54"/>
    </location>
</feature>
<dbReference type="AlphaFoldDB" id="A0A8C9R5N1"/>
<sequence>METARTVSDRDQEASLTREEVEEEEEDNEAEREGKEEKLHGEGLQSTEDTKPLQKNKAWKPNVYCTLPKDQYYFVGRNISIYESIDSYGAIVWPAAVALCQFLENNRKQINLEDKWVLEIGAGTGLLSIVASLLGAWVTATDIPDMLGNLSCNLHRNTRGYSKYSPQVAPLCWEQDLEQTYPRSVYRYDYVLAADVVYLHNFLDPLLVTMRHFCQPGTTLIWANKVRFQSDLQFTDTFKSTFNTTLLTEVPEENVKIFMATNRE</sequence>
<dbReference type="CTD" id="100149425"/>
<dbReference type="OrthoDB" id="413520at2759"/>
<keyword evidence="6" id="KW-1185">Reference proteome</keyword>
<keyword evidence="4" id="KW-0812">Transmembrane</keyword>
<feature type="compositionally biased region" description="Acidic residues" evidence="3">
    <location>
        <begin position="20"/>
        <end position="30"/>
    </location>
</feature>
<feature type="compositionally biased region" description="Basic and acidic residues" evidence="3">
    <location>
        <begin position="7"/>
        <end position="19"/>
    </location>
</feature>
<evidence type="ECO:0000256" key="2">
    <source>
        <dbReference type="ARBA" id="ARBA00022691"/>
    </source>
</evidence>
<keyword evidence="1" id="KW-0489">Methyltransferase</keyword>
<name>A0A8C9R5N1_SCLFO</name>
<dbReference type="CDD" id="cd02440">
    <property type="entry name" value="AdoMet_MTases"/>
    <property type="match status" value="1"/>
</dbReference>
<feature type="compositionally biased region" description="Basic and acidic residues" evidence="3">
    <location>
        <begin position="31"/>
        <end position="41"/>
    </location>
</feature>
<organism evidence="5 6">
    <name type="scientific">Scleropages formosus</name>
    <name type="common">Asian bonytongue</name>
    <name type="synonym">Osteoglossum formosum</name>
    <dbReference type="NCBI Taxonomy" id="113540"/>
    <lineage>
        <taxon>Eukaryota</taxon>
        <taxon>Metazoa</taxon>
        <taxon>Chordata</taxon>
        <taxon>Craniata</taxon>
        <taxon>Vertebrata</taxon>
        <taxon>Euteleostomi</taxon>
        <taxon>Actinopterygii</taxon>
        <taxon>Neopterygii</taxon>
        <taxon>Teleostei</taxon>
        <taxon>Osteoglossocephala</taxon>
        <taxon>Osteoglossomorpha</taxon>
        <taxon>Osteoglossiformes</taxon>
        <taxon>Osteoglossidae</taxon>
        <taxon>Scleropages</taxon>
    </lineage>
</organism>
<dbReference type="SUPFAM" id="SSF53335">
    <property type="entry name" value="S-adenosyl-L-methionine-dependent methyltransferases"/>
    <property type="match status" value="1"/>
</dbReference>
<dbReference type="GeneTree" id="ENSGT00940000156596"/>
<dbReference type="PANTHER" id="PTHR14614">
    <property type="entry name" value="HEPATOCELLULAR CARCINOMA-ASSOCIATED ANTIGEN"/>
    <property type="match status" value="1"/>
</dbReference>
<dbReference type="GO" id="GO:0008168">
    <property type="term" value="F:methyltransferase activity"/>
    <property type="evidence" value="ECO:0007669"/>
    <property type="project" value="UniProtKB-KW"/>
</dbReference>
<dbReference type="Pfam" id="PF10294">
    <property type="entry name" value="Methyltransf_16"/>
    <property type="match status" value="1"/>
</dbReference>
<dbReference type="KEGG" id="sfm:108937983"/>
<dbReference type="InterPro" id="IPR029063">
    <property type="entry name" value="SAM-dependent_MTases_sf"/>
</dbReference>
<gene>
    <name evidence="5" type="primary">METTL21C</name>
    <name evidence="5" type="synonym">mettl21c</name>
</gene>
<reference evidence="5 6" key="1">
    <citation type="submission" date="2019-04" db="EMBL/GenBank/DDBJ databases">
        <authorList>
            <consortium name="Wellcome Sanger Institute Data Sharing"/>
        </authorList>
    </citation>
    <scope>NUCLEOTIDE SEQUENCE [LARGE SCALE GENOMIC DNA]</scope>
</reference>
<evidence type="ECO:0000256" key="3">
    <source>
        <dbReference type="SAM" id="MobiDB-lite"/>
    </source>
</evidence>
<proteinExistence type="predicted"/>
<reference evidence="5" key="2">
    <citation type="submission" date="2025-08" db="UniProtKB">
        <authorList>
            <consortium name="Ensembl"/>
        </authorList>
    </citation>
    <scope>IDENTIFICATION</scope>
</reference>
<keyword evidence="2" id="KW-0949">S-adenosyl-L-methionine</keyword>
<protein>
    <submittedName>
        <fullName evidence="5">Methyltransferase 21C, AARS1 lysine a</fullName>
    </submittedName>
</protein>